<protein>
    <submittedName>
        <fullName evidence="1">Uncharacterized protein</fullName>
    </submittedName>
</protein>
<dbReference type="EMBL" id="MT939241">
    <property type="protein sequence ID" value="QOC57541.1"/>
    <property type="molecule type" value="Genomic_DNA"/>
</dbReference>
<reference evidence="1 2" key="1">
    <citation type="submission" date="2020-08" db="EMBL/GenBank/DDBJ databases">
        <authorList>
            <person name="Canfield G.S."/>
            <person name="Duerkop B.A."/>
        </authorList>
    </citation>
    <scope>NUCLEOTIDE SEQUENCE [LARGE SCALE GENOMIC DNA]</scope>
</reference>
<dbReference type="Proteomes" id="UP000516647">
    <property type="component" value="Segment"/>
</dbReference>
<sequence>MGKTIVFGKLGRTIRFNRKNWKSGAGNNEPATLLSALANANPQNKYIIIGRSDFSRCDEETINYWFKYDNVEDAWADYDKKKHDLYNFLYEKYKDTHIDYGIINGGITGNTNSPGCFIKYDKDGNSTGEKLRVLDAMAIYVGPIICLFNKRKIKWVNFHADARQFPIKGKDVFQQPELTIGTRNIDRVKMTYKDYDDQTDIPREMSMRYGMTEALLLLDPEYKDFPKVEKDIKVGFFFHNYEKIKNRTHELLNYIDQFGEDEISVYGKWKGFEDQPKFKGECTFDEMQEILPRIKYTLCYPIVKGDISAKWIEAVRAGIIPFFDEKYDENRLLVDIHNVPSFLYVSSPEDMKEKINLLEKDPHIYKSILDLLTDRLEYLKENVLSIYECEIEDAIEGGVERYDKIY</sequence>
<proteinExistence type="predicted"/>
<gene>
    <name evidence="1" type="ORF">phi9183_ORF048</name>
</gene>
<organism evidence="1 2">
    <name type="scientific">Enterococcus phage 9183</name>
    <dbReference type="NCBI Taxonomy" id="2763102"/>
    <lineage>
        <taxon>Viruses</taxon>
        <taxon>Duplodnaviria</taxon>
        <taxon>Heunggongvirae</taxon>
        <taxon>Uroviricota</taxon>
        <taxon>Caudoviricetes</taxon>
        <taxon>Andrewesvirinae</taxon>
        <taxon>Denvervirus</taxon>
        <taxon>Denvervirus dv9183</taxon>
    </lineage>
</organism>
<keyword evidence="2" id="KW-1185">Reference proteome</keyword>
<evidence type="ECO:0000313" key="1">
    <source>
        <dbReference type="EMBL" id="QOC57541.1"/>
    </source>
</evidence>
<accession>A0A7L7SM91</accession>
<name>A0A7L7SM91_9CAUD</name>
<evidence type="ECO:0000313" key="2">
    <source>
        <dbReference type="Proteomes" id="UP000516647"/>
    </source>
</evidence>